<feature type="region of interest" description="Disordered" evidence="1">
    <location>
        <begin position="27"/>
        <end position="46"/>
    </location>
</feature>
<protein>
    <submittedName>
        <fullName evidence="2">Uncharacterized protein</fullName>
    </submittedName>
</protein>
<keyword evidence="3" id="KW-1185">Reference proteome</keyword>
<accession>A0A9J6B5L5</accession>
<reference evidence="2 3" key="1">
    <citation type="submission" date="2020-09" db="EMBL/GenBank/DDBJ databases">
        <title>De no assembly of potato wild relative species, Solanum commersonii.</title>
        <authorList>
            <person name="Cho K."/>
        </authorList>
    </citation>
    <scope>NUCLEOTIDE SEQUENCE [LARGE SCALE GENOMIC DNA]</scope>
    <source>
        <strain evidence="2">LZ3.2</strain>
        <tissue evidence="2">Leaf</tissue>
    </source>
</reference>
<feature type="compositionally biased region" description="Basic residues" evidence="1">
    <location>
        <begin position="225"/>
        <end position="239"/>
    </location>
</feature>
<dbReference type="EMBL" id="JACXVP010000001">
    <property type="protein sequence ID" value="KAG5632022.1"/>
    <property type="molecule type" value="Genomic_DNA"/>
</dbReference>
<proteinExistence type="predicted"/>
<name>A0A9J6B5L5_SOLCO</name>
<feature type="compositionally biased region" description="Basic and acidic residues" evidence="1">
    <location>
        <begin position="187"/>
        <end position="204"/>
    </location>
</feature>
<evidence type="ECO:0000313" key="3">
    <source>
        <dbReference type="Proteomes" id="UP000824120"/>
    </source>
</evidence>
<feature type="compositionally biased region" description="Polar residues" evidence="1">
    <location>
        <begin position="35"/>
        <end position="45"/>
    </location>
</feature>
<sequence length="259" mass="28981">MYSASMRRMSVEEDGVTSISLALSRGTSAHRHNSMNKTENGSLSTPVCRVGETDESITPYTEVLVSPEINPGEILPCSPTLVLSDKDSQNFDAQYGIQHTSSGRRIGGYPKSASLRRDTQPTLLEQENRSPKRVPHGIQLVFDQTPKTMGVTSEEEDEEETHLVWSRKGIRGANALTMVIPDLEETKDVLETRTENEPTESEKKRERKGRGKMVESPTKGDKNIYNKRRGTKTTRRCYGGKRGPNREKSKTKKASSYAY</sequence>
<evidence type="ECO:0000313" key="2">
    <source>
        <dbReference type="EMBL" id="KAG5632022.1"/>
    </source>
</evidence>
<organism evidence="2 3">
    <name type="scientific">Solanum commersonii</name>
    <name type="common">Commerson's wild potato</name>
    <name type="synonym">Commerson's nightshade</name>
    <dbReference type="NCBI Taxonomy" id="4109"/>
    <lineage>
        <taxon>Eukaryota</taxon>
        <taxon>Viridiplantae</taxon>
        <taxon>Streptophyta</taxon>
        <taxon>Embryophyta</taxon>
        <taxon>Tracheophyta</taxon>
        <taxon>Spermatophyta</taxon>
        <taxon>Magnoliopsida</taxon>
        <taxon>eudicotyledons</taxon>
        <taxon>Gunneridae</taxon>
        <taxon>Pentapetalae</taxon>
        <taxon>asterids</taxon>
        <taxon>lamiids</taxon>
        <taxon>Solanales</taxon>
        <taxon>Solanaceae</taxon>
        <taxon>Solanoideae</taxon>
        <taxon>Solaneae</taxon>
        <taxon>Solanum</taxon>
    </lineage>
</organism>
<feature type="region of interest" description="Disordered" evidence="1">
    <location>
        <begin position="101"/>
        <end position="132"/>
    </location>
</feature>
<comment type="caution">
    <text evidence="2">The sequence shown here is derived from an EMBL/GenBank/DDBJ whole genome shotgun (WGS) entry which is preliminary data.</text>
</comment>
<dbReference type="Proteomes" id="UP000824120">
    <property type="component" value="Chromosome 1"/>
</dbReference>
<evidence type="ECO:0000256" key="1">
    <source>
        <dbReference type="SAM" id="MobiDB-lite"/>
    </source>
</evidence>
<dbReference type="AlphaFoldDB" id="A0A9J6B5L5"/>
<gene>
    <name evidence="2" type="ORF">H5410_003739</name>
</gene>
<feature type="region of interest" description="Disordered" evidence="1">
    <location>
        <begin position="187"/>
        <end position="259"/>
    </location>
</feature>